<dbReference type="OMA" id="MTTPEDY"/>
<evidence type="ECO:0000259" key="3">
    <source>
        <dbReference type="PROSITE" id="PS50015"/>
    </source>
</evidence>
<dbReference type="EMBL" id="LDAU01000019">
    <property type="protein sequence ID" value="KRX10792.1"/>
    <property type="molecule type" value="Genomic_DNA"/>
</dbReference>
<keyword evidence="2" id="KW-0732">Signal</keyword>
<keyword evidence="5" id="KW-1185">Reference proteome</keyword>
<feature type="domain" description="Saposin B-type" evidence="3">
    <location>
        <begin position="172"/>
        <end position="254"/>
    </location>
</feature>
<dbReference type="Gene3D" id="3.40.50.1110">
    <property type="entry name" value="SGNH hydrolase"/>
    <property type="match status" value="1"/>
</dbReference>
<evidence type="ECO:0000256" key="2">
    <source>
        <dbReference type="SAM" id="SignalP"/>
    </source>
</evidence>
<gene>
    <name evidence="4" type="ORF">PPERSA_00962</name>
</gene>
<comment type="caution">
    <text evidence="4">The sequence shown here is derived from an EMBL/GenBank/DDBJ whole genome shotgun (WGS) entry which is preliminary data.</text>
</comment>
<dbReference type="Proteomes" id="UP000054937">
    <property type="component" value="Unassembled WGS sequence"/>
</dbReference>
<dbReference type="InterPro" id="IPR008139">
    <property type="entry name" value="SaposinB_dom"/>
</dbReference>
<feature type="chain" id="PRO_5006867786" description="Saposin B-type domain-containing protein" evidence="2">
    <location>
        <begin position="17"/>
        <end position="709"/>
    </location>
</feature>
<dbReference type="PROSITE" id="PS50015">
    <property type="entry name" value="SAP_B"/>
    <property type="match status" value="1"/>
</dbReference>
<dbReference type="GO" id="GO:0050528">
    <property type="term" value="F:acyloxyacyl hydrolase activity"/>
    <property type="evidence" value="ECO:0007669"/>
    <property type="project" value="InterPro"/>
</dbReference>
<proteinExistence type="predicted"/>
<dbReference type="InterPro" id="IPR001087">
    <property type="entry name" value="GDSL"/>
</dbReference>
<protein>
    <recommendedName>
        <fullName evidence="3">Saposin B-type domain-containing protein</fullName>
    </recommendedName>
</protein>
<organism evidence="4 5">
    <name type="scientific">Pseudocohnilembus persalinus</name>
    <name type="common">Ciliate</name>
    <dbReference type="NCBI Taxonomy" id="266149"/>
    <lineage>
        <taxon>Eukaryota</taxon>
        <taxon>Sar</taxon>
        <taxon>Alveolata</taxon>
        <taxon>Ciliophora</taxon>
        <taxon>Intramacronucleata</taxon>
        <taxon>Oligohymenophorea</taxon>
        <taxon>Scuticociliatia</taxon>
        <taxon>Philasterida</taxon>
        <taxon>Pseudocohnilembidae</taxon>
        <taxon>Pseudocohnilembus</taxon>
    </lineage>
</organism>
<name>A0A0V0R9A3_PSEPJ</name>
<dbReference type="PANTHER" id="PTHR15010">
    <property type="entry name" value="ACYLOXYACYL HYDROLASE"/>
    <property type="match status" value="1"/>
</dbReference>
<evidence type="ECO:0000313" key="4">
    <source>
        <dbReference type="EMBL" id="KRX10792.1"/>
    </source>
</evidence>
<dbReference type="InterPro" id="IPR036514">
    <property type="entry name" value="SGNH_hydro_sf"/>
</dbReference>
<dbReference type="InParanoid" id="A0A0V0R9A3"/>
<keyword evidence="1" id="KW-1015">Disulfide bond</keyword>
<accession>A0A0V0R9A3</accession>
<dbReference type="InterPro" id="IPR039676">
    <property type="entry name" value="AOAH"/>
</dbReference>
<dbReference type="AlphaFoldDB" id="A0A0V0R9A3"/>
<sequence>MKQIVIILAFLALTLSFQQEENTDDILRPCQAALEVYQNNLEYMKKTVEQKEFSVLTALNFRVKYTLLQVAEYCPVFYDDELQITSYQGRNQCPQSLVNLFTLSNVDVVSNYQEILEILEFQENNCWSYDYAGQSLNEVVLQLEKQENYLKKYQNIDNMWQLNNQGKGAKGGGVACIVCTVLLQAINDYVKVLGISAQQALDEQKTCEVFPVLLKQACNDIFDKQIGQTWVQMYEQGNNSDAMCSAFNTCSDQQCQLYSSKNKDKYQSGNEIQSDFQKYQNKLGGISILKLVGDINDLINKFADQHLPVLDLDNDYYSTFKTLRGWFWRGKDCNDLNKSIHPGRKSKAGLKGADFNCNGISGVEKDTGIPYETKYCEKSGQMGVLVLGDSAGAHFSLPPNWINGTSWNKNTFDGFWEKLSMELDNPNFSSGSGFVDETSVNSFYLNLLERNRCNRNDYQNLGVNGARSGAELKLEKAIARDQNNDHPVIVFWELIGNDVCSSIPSHMTEPEQFKQNILADWQYLDEQLPAGSHMVVTGVADGTILYECLEKRESPVGVLYPEFYNFLNCLEISPCAGWMNVDGEIRQQTTQRAKELNKMYKEIIAENTYKNFDIQYYDFPMDEIMEIVESQGGKCWDCIEAGDGFHPSQVAVSLWSDILWQKLDIDQPTWKGKINPYNDQIKKQFGEETVYIKKTAKFDYNQQILIEFQ</sequence>
<dbReference type="GO" id="GO:0005509">
    <property type="term" value="F:calcium ion binding"/>
    <property type="evidence" value="ECO:0007669"/>
    <property type="project" value="TreeGrafter"/>
</dbReference>
<dbReference type="PANTHER" id="PTHR15010:SF0">
    <property type="entry name" value="ACYLOXYACYL HYDROLASE"/>
    <property type="match status" value="1"/>
</dbReference>
<dbReference type="OrthoDB" id="14839at2759"/>
<feature type="signal peptide" evidence="2">
    <location>
        <begin position="1"/>
        <end position="16"/>
    </location>
</feature>
<dbReference type="Gene3D" id="1.10.225.10">
    <property type="entry name" value="Saposin-like"/>
    <property type="match status" value="1"/>
</dbReference>
<dbReference type="SUPFAM" id="SSF52266">
    <property type="entry name" value="SGNH hydrolase"/>
    <property type="match status" value="1"/>
</dbReference>
<reference evidence="4 5" key="1">
    <citation type="journal article" date="2015" name="Sci. Rep.">
        <title>Genome of the facultative scuticociliatosis pathogen Pseudocohnilembus persalinus provides insight into its virulence through horizontal gene transfer.</title>
        <authorList>
            <person name="Xiong J."/>
            <person name="Wang G."/>
            <person name="Cheng J."/>
            <person name="Tian M."/>
            <person name="Pan X."/>
            <person name="Warren A."/>
            <person name="Jiang C."/>
            <person name="Yuan D."/>
            <person name="Miao W."/>
        </authorList>
    </citation>
    <scope>NUCLEOTIDE SEQUENCE [LARGE SCALE GENOMIC DNA]</scope>
    <source>
        <strain evidence="4">36N120E</strain>
    </source>
</reference>
<evidence type="ECO:0000313" key="5">
    <source>
        <dbReference type="Proteomes" id="UP000054937"/>
    </source>
</evidence>
<evidence type="ECO:0000256" key="1">
    <source>
        <dbReference type="ARBA" id="ARBA00023157"/>
    </source>
</evidence>
<dbReference type="GO" id="GO:0009104">
    <property type="term" value="P:lipopolysaccharide catabolic process"/>
    <property type="evidence" value="ECO:0007669"/>
    <property type="project" value="TreeGrafter"/>
</dbReference>
<dbReference type="Pfam" id="PF00657">
    <property type="entry name" value="Lipase_GDSL"/>
    <property type="match status" value="1"/>
</dbReference>